<evidence type="ECO:0000313" key="2">
    <source>
        <dbReference type="Proteomes" id="UP000192491"/>
    </source>
</evidence>
<name>A0A1Y1QHF7_9GAMM</name>
<comment type="caution">
    <text evidence="1">The sequence shown here is derived from an EMBL/GenBank/DDBJ whole genome shotgun (WGS) entry which is preliminary data.</text>
</comment>
<proteinExistence type="predicted"/>
<gene>
    <name evidence="1" type="ORF">BWK73_32895</name>
</gene>
<dbReference type="AlphaFoldDB" id="A0A1Y1QHF7"/>
<organism evidence="1 2">
    <name type="scientific">Thiothrix lacustris</name>
    <dbReference type="NCBI Taxonomy" id="525917"/>
    <lineage>
        <taxon>Bacteria</taxon>
        <taxon>Pseudomonadati</taxon>
        <taxon>Pseudomonadota</taxon>
        <taxon>Gammaproteobacteria</taxon>
        <taxon>Thiotrichales</taxon>
        <taxon>Thiotrichaceae</taxon>
        <taxon>Thiothrix</taxon>
    </lineage>
</organism>
<dbReference type="Proteomes" id="UP000192491">
    <property type="component" value="Unassembled WGS sequence"/>
</dbReference>
<protein>
    <submittedName>
        <fullName evidence="1">Uncharacterized protein</fullName>
    </submittedName>
</protein>
<accession>A0A1Y1QHF7</accession>
<sequence length="71" mass="7875">MYVVYKNGAEFLQTPCYQTACKSARLDAINSPANHYSIRLGSGDVQNPCDSHLYQIHKGMNYTIPRPAIAA</sequence>
<evidence type="ECO:0000313" key="1">
    <source>
        <dbReference type="EMBL" id="OQX05713.1"/>
    </source>
</evidence>
<dbReference type="EMBL" id="MTEJ01000276">
    <property type="protein sequence ID" value="OQX05713.1"/>
    <property type="molecule type" value="Genomic_DNA"/>
</dbReference>
<reference evidence="1 2" key="1">
    <citation type="submission" date="2017-01" db="EMBL/GenBank/DDBJ databases">
        <title>Novel large sulfur bacteria in the metagenomes of groundwater-fed chemosynthetic microbial mats in the Lake Huron basin.</title>
        <authorList>
            <person name="Sharrar A.M."/>
            <person name="Flood B.E."/>
            <person name="Bailey J.V."/>
            <person name="Jones D.S."/>
            <person name="Biddanda B."/>
            <person name="Ruberg S.A."/>
            <person name="Marcus D.N."/>
            <person name="Dick G.J."/>
        </authorList>
    </citation>
    <scope>NUCLEOTIDE SEQUENCE [LARGE SCALE GENOMIC DNA]</scope>
    <source>
        <strain evidence="1">A8</strain>
    </source>
</reference>